<dbReference type="AlphaFoldDB" id="A0A3D9I492"/>
<dbReference type="PANTHER" id="PTHR43790">
    <property type="entry name" value="CARBOHYDRATE TRANSPORT ATP-BINDING PROTEIN MG119-RELATED"/>
    <property type="match status" value="1"/>
</dbReference>
<name>A0A3D9I492_9BACL</name>
<reference evidence="10 11" key="1">
    <citation type="submission" date="2018-07" db="EMBL/GenBank/DDBJ databases">
        <title>Genomic Encyclopedia of Type Strains, Phase III (KMG-III): the genomes of soil and plant-associated and newly described type strains.</title>
        <authorList>
            <person name="Whitman W."/>
        </authorList>
    </citation>
    <scope>NUCLEOTIDE SEQUENCE [LARGE SCALE GENOMIC DNA]</scope>
    <source>
        <strain evidence="10 11">CECT 8236</strain>
    </source>
</reference>
<proteinExistence type="predicted"/>
<dbReference type="InterPro" id="IPR003593">
    <property type="entry name" value="AAA+_ATPase"/>
</dbReference>
<evidence type="ECO:0000256" key="3">
    <source>
        <dbReference type="ARBA" id="ARBA00022475"/>
    </source>
</evidence>
<dbReference type="GO" id="GO:0005886">
    <property type="term" value="C:plasma membrane"/>
    <property type="evidence" value="ECO:0007669"/>
    <property type="project" value="UniProtKB-SubCell"/>
</dbReference>
<comment type="caution">
    <text evidence="10">The sequence shown here is derived from an EMBL/GenBank/DDBJ whole genome shotgun (WGS) entry which is preliminary data.</text>
</comment>
<keyword evidence="8" id="KW-0472">Membrane</keyword>
<dbReference type="CDD" id="cd03215">
    <property type="entry name" value="ABC_Carb_Monos_II"/>
    <property type="match status" value="1"/>
</dbReference>
<feature type="domain" description="ABC transporter" evidence="9">
    <location>
        <begin position="3"/>
        <end position="239"/>
    </location>
</feature>
<dbReference type="GO" id="GO:0005524">
    <property type="term" value="F:ATP binding"/>
    <property type="evidence" value="ECO:0007669"/>
    <property type="project" value="UniProtKB-KW"/>
</dbReference>
<evidence type="ECO:0000256" key="7">
    <source>
        <dbReference type="ARBA" id="ARBA00022967"/>
    </source>
</evidence>
<keyword evidence="4" id="KW-0677">Repeat</keyword>
<dbReference type="EMBL" id="QRDY01000013">
    <property type="protein sequence ID" value="RED56564.1"/>
    <property type="molecule type" value="Genomic_DNA"/>
</dbReference>
<dbReference type="InterPro" id="IPR027417">
    <property type="entry name" value="P-loop_NTPase"/>
</dbReference>
<keyword evidence="7" id="KW-1278">Translocase</keyword>
<dbReference type="Proteomes" id="UP000256869">
    <property type="component" value="Unassembled WGS sequence"/>
</dbReference>
<comment type="subcellular location">
    <subcellularLocation>
        <location evidence="1">Cell membrane</location>
        <topology evidence="1">Peripheral membrane protein</topology>
    </subcellularLocation>
</comment>
<dbReference type="RefSeq" id="WP_115994380.1">
    <property type="nucleotide sequence ID" value="NZ_QRDY01000013.1"/>
</dbReference>
<dbReference type="Pfam" id="PF00005">
    <property type="entry name" value="ABC_tran"/>
    <property type="match status" value="2"/>
</dbReference>
<accession>A0A3D9I492</accession>
<feature type="domain" description="ABC transporter" evidence="9">
    <location>
        <begin position="256"/>
        <end position="493"/>
    </location>
</feature>
<dbReference type="PROSITE" id="PS50893">
    <property type="entry name" value="ABC_TRANSPORTER_2"/>
    <property type="match status" value="2"/>
</dbReference>
<evidence type="ECO:0000256" key="4">
    <source>
        <dbReference type="ARBA" id="ARBA00022737"/>
    </source>
</evidence>
<evidence type="ECO:0000256" key="8">
    <source>
        <dbReference type="ARBA" id="ARBA00023136"/>
    </source>
</evidence>
<keyword evidence="3" id="KW-1003">Cell membrane</keyword>
<keyword evidence="5" id="KW-0547">Nucleotide-binding</keyword>
<evidence type="ECO:0000256" key="5">
    <source>
        <dbReference type="ARBA" id="ARBA00022741"/>
    </source>
</evidence>
<evidence type="ECO:0000313" key="11">
    <source>
        <dbReference type="Proteomes" id="UP000256869"/>
    </source>
</evidence>
<keyword evidence="2" id="KW-0813">Transport</keyword>
<keyword evidence="6 10" id="KW-0067">ATP-binding</keyword>
<dbReference type="SMART" id="SM00382">
    <property type="entry name" value="AAA"/>
    <property type="match status" value="2"/>
</dbReference>
<dbReference type="InterPro" id="IPR017871">
    <property type="entry name" value="ABC_transporter-like_CS"/>
</dbReference>
<evidence type="ECO:0000313" key="10">
    <source>
        <dbReference type="EMBL" id="RED56564.1"/>
    </source>
</evidence>
<keyword evidence="11" id="KW-1185">Reference proteome</keyword>
<dbReference type="InterPro" id="IPR003439">
    <property type="entry name" value="ABC_transporter-like_ATP-bd"/>
</dbReference>
<evidence type="ECO:0000259" key="9">
    <source>
        <dbReference type="PROSITE" id="PS50893"/>
    </source>
</evidence>
<dbReference type="InterPro" id="IPR050107">
    <property type="entry name" value="ABC_carbohydrate_import_ATPase"/>
</dbReference>
<dbReference type="SUPFAM" id="SSF52540">
    <property type="entry name" value="P-loop containing nucleoside triphosphate hydrolases"/>
    <property type="match status" value="2"/>
</dbReference>
<organism evidence="10 11">
    <name type="scientific">Cohnella lupini</name>
    <dbReference type="NCBI Taxonomy" id="1294267"/>
    <lineage>
        <taxon>Bacteria</taxon>
        <taxon>Bacillati</taxon>
        <taxon>Bacillota</taxon>
        <taxon>Bacilli</taxon>
        <taxon>Bacillales</taxon>
        <taxon>Paenibacillaceae</taxon>
        <taxon>Cohnella</taxon>
    </lineage>
</organism>
<dbReference type="GO" id="GO:0016887">
    <property type="term" value="F:ATP hydrolysis activity"/>
    <property type="evidence" value="ECO:0007669"/>
    <property type="project" value="InterPro"/>
</dbReference>
<dbReference type="PANTHER" id="PTHR43790:SF9">
    <property type="entry name" value="GALACTOFURANOSE TRANSPORTER ATP-BINDING PROTEIN YTFR"/>
    <property type="match status" value="1"/>
</dbReference>
<dbReference type="PROSITE" id="PS00211">
    <property type="entry name" value="ABC_TRANSPORTER_1"/>
    <property type="match status" value="1"/>
</dbReference>
<sequence>MLLHMRGISKSFYGVQVLDNIDFELRPGEVHALVGENGAGKSTLAKLISGAHRPDDGYLVVNGKPVSLYSPIESQRMGISMIYQESCLVPEMSIAENVFLGTEPRWLRMFTNTVKMKRETKRILRSLGMPLHPNTKVKDLSMSERHVVAIAKALSQKANIFVMDEPTASLSDAERIRLFAMIRGFKAEGFGIVYITHRLNEIFEICDRVTVLRDGKRVVTCKANELTERELVRQMVGRELTQIFPPLSSPTGNELLRVENMTRKPWFEKIDFRLHEGEILGITGLVGSGTEGLAKVIFGEMKPESGKVFWHKEPIQFKTPRQAIDLGFGYVNRDRIESGLFMDMNVYRNLTIASLKKIHRFHMVQESQEHDKALDAIIQLDIKTRDPEQEIKFLSGGNQQKVMLGKWLVAESDLYILDEPTRGIDVASKSELYVLLHELVNEGKGMIVISSDMSELIGLCNRILVMHEGRIVDEMTHGEASQERILQSASGIRG</sequence>
<evidence type="ECO:0000256" key="1">
    <source>
        <dbReference type="ARBA" id="ARBA00004202"/>
    </source>
</evidence>
<dbReference type="CDD" id="cd03216">
    <property type="entry name" value="ABC_Carb_Monos_I"/>
    <property type="match status" value="1"/>
</dbReference>
<dbReference type="Gene3D" id="3.40.50.300">
    <property type="entry name" value="P-loop containing nucleotide triphosphate hydrolases"/>
    <property type="match status" value="2"/>
</dbReference>
<evidence type="ECO:0000256" key="2">
    <source>
        <dbReference type="ARBA" id="ARBA00022448"/>
    </source>
</evidence>
<protein>
    <submittedName>
        <fullName evidence="10">Ribose transport system ATP-binding protein/inositol transport system ATP-binding protein</fullName>
    </submittedName>
</protein>
<dbReference type="OrthoDB" id="2665914at2"/>
<dbReference type="FunFam" id="3.40.50.300:FF:000127">
    <property type="entry name" value="Ribose import ATP-binding protein RbsA"/>
    <property type="match status" value="1"/>
</dbReference>
<evidence type="ECO:0000256" key="6">
    <source>
        <dbReference type="ARBA" id="ARBA00022840"/>
    </source>
</evidence>
<gene>
    <name evidence="10" type="ORF">DFP95_11337</name>
</gene>